<dbReference type="AlphaFoldDB" id="A0A1F8BA35"/>
<dbReference type="Proteomes" id="UP000179018">
    <property type="component" value="Unassembled WGS sequence"/>
</dbReference>
<dbReference type="EMBL" id="MGHC01000004">
    <property type="protein sequence ID" value="OGM60893.1"/>
    <property type="molecule type" value="Genomic_DNA"/>
</dbReference>
<accession>A0A1F8BA35</accession>
<sequence>MGSQTIKVSLQSIEFPAINFYVHIVSVLLILFLLKKTFGDQIFRILNVLKELISASINRKKNDDWMAFCRTRKYWPQKQDSFSLDLKGMYIKSLDFTVFPISNPQHWRAGFVIGNEKLKANEIVDTTNGITIHTGSDLDDQEKIIPIWKFYNGFDHNNPDSSLVNSKGLKEIKFSLIISNENFMRVKVENDLIFAQKVDASFRRRVYLKGWVDTSQDCEIKFKNINYSLWS</sequence>
<protein>
    <submittedName>
        <fullName evidence="2">Uncharacterized protein</fullName>
    </submittedName>
</protein>
<organism evidence="2 3">
    <name type="scientific">Candidatus Woesebacteria bacterium RIFCSPLOWO2_01_FULL_39_10</name>
    <dbReference type="NCBI Taxonomy" id="1802516"/>
    <lineage>
        <taxon>Bacteria</taxon>
        <taxon>Candidatus Woeseibacteriota</taxon>
    </lineage>
</organism>
<feature type="transmembrane region" description="Helical" evidence="1">
    <location>
        <begin position="15"/>
        <end position="34"/>
    </location>
</feature>
<comment type="caution">
    <text evidence="2">The sequence shown here is derived from an EMBL/GenBank/DDBJ whole genome shotgun (WGS) entry which is preliminary data.</text>
</comment>
<reference evidence="2 3" key="1">
    <citation type="journal article" date="2016" name="Nat. Commun.">
        <title>Thousands of microbial genomes shed light on interconnected biogeochemical processes in an aquifer system.</title>
        <authorList>
            <person name="Anantharaman K."/>
            <person name="Brown C.T."/>
            <person name="Hug L.A."/>
            <person name="Sharon I."/>
            <person name="Castelle C.J."/>
            <person name="Probst A.J."/>
            <person name="Thomas B.C."/>
            <person name="Singh A."/>
            <person name="Wilkins M.J."/>
            <person name="Karaoz U."/>
            <person name="Brodie E.L."/>
            <person name="Williams K.H."/>
            <person name="Hubbard S.S."/>
            <person name="Banfield J.F."/>
        </authorList>
    </citation>
    <scope>NUCLEOTIDE SEQUENCE [LARGE SCALE GENOMIC DNA]</scope>
</reference>
<keyword evidence="1" id="KW-0812">Transmembrane</keyword>
<proteinExistence type="predicted"/>
<evidence type="ECO:0000256" key="1">
    <source>
        <dbReference type="SAM" id="Phobius"/>
    </source>
</evidence>
<evidence type="ECO:0000313" key="3">
    <source>
        <dbReference type="Proteomes" id="UP000179018"/>
    </source>
</evidence>
<keyword evidence="1" id="KW-1133">Transmembrane helix</keyword>
<name>A0A1F8BA35_9BACT</name>
<evidence type="ECO:0000313" key="2">
    <source>
        <dbReference type="EMBL" id="OGM60893.1"/>
    </source>
</evidence>
<gene>
    <name evidence="2" type="ORF">A3A75_02265</name>
</gene>
<dbReference type="STRING" id="1802516.A3A75_02265"/>
<keyword evidence="1" id="KW-0472">Membrane</keyword>